<sequence>MNKFQLTVKMKNLFLIFIIFLNLPFLCESAKVLLTVMDQGRSHATSITPLMHRLQKDGHLTALEMATYKKDMDFGMAERFINMSGFENHFISKDFFKIAFEDEFTFVHQAVPFFFGSISCNRILKHQKERWMEIANENWDLFLSDSLFSPCGYAMAEITGKPHVMMHSSDVESAHGTFKGFSRNYALMVPNFLPYSMSNFTTDKWWHRVISTVDWFGSMFITGGVAGFAQKWALRSIIPFPYFSFYDYNRRSSFSFTDMPDPLYPVGARTNDYFSFGTYCNPPKNQLTEEWAEFVNAPESKGTILVAFGTIIDWRFAPEEKFEIFLNVLNKLTDYRVVWSMKGERPDGLMTHVKVSSWVPQQLILNHEKTVLFVSHGGLKSVKEAVCSATPSIFMPMFGEQMRNAWLAKSKGFARILNKFHLSESYLENHIREVVEHKSYQTNAEHFLSTFADSPMPALDEAAFKFKRLFKYNGKMPKYFYPKAIDLSYIETLNLDFWVLIPLILCWLVSN</sequence>
<gene>
    <name evidence="13" type="ORF">L5515_007007</name>
</gene>
<evidence type="ECO:0000256" key="3">
    <source>
        <dbReference type="ARBA" id="ARBA00012544"/>
    </source>
</evidence>
<dbReference type="InterPro" id="IPR002213">
    <property type="entry name" value="UDP_glucos_trans"/>
</dbReference>
<dbReference type="Gene3D" id="3.40.50.2000">
    <property type="entry name" value="Glycogen Phosphorylase B"/>
    <property type="match status" value="1"/>
</dbReference>
<keyword evidence="5" id="KW-0808">Transferase</keyword>
<reference evidence="13 14" key="1">
    <citation type="submission" date="2022-04" db="EMBL/GenBank/DDBJ databases">
        <title>Chromosome-level reference genomes for two strains of Caenorhabditis briggsae: an improved platform for comparative genomics.</title>
        <authorList>
            <person name="Stevens L."/>
            <person name="Andersen E."/>
        </authorList>
    </citation>
    <scope>NUCLEOTIDE SEQUENCE [LARGE SCALE GENOMIC DNA]</scope>
    <source>
        <strain evidence="13">VX34</strain>
        <tissue evidence="13">Whole-organism</tissue>
    </source>
</reference>
<keyword evidence="6" id="KW-0812">Transmembrane</keyword>
<protein>
    <recommendedName>
        <fullName evidence="3">glucuronosyltransferase</fullName>
        <ecNumber evidence="3">2.4.1.17</ecNumber>
    </recommendedName>
</protein>
<keyword evidence="14" id="KW-1185">Reference proteome</keyword>
<keyword evidence="8" id="KW-1133">Transmembrane helix</keyword>
<evidence type="ECO:0000256" key="1">
    <source>
        <dbReference type="ARBA" id="ARBA00004167"/>
    </source>
</evidence>
<comment type="subcellular location">
    <subcellularLocation>
        <location evidence="1">Membrane</location>
        <topology evidence="1">Single-pass membrane protein</topology>
    </subcellularLocation>
</comment>
<organism evidence="13 14">
    <name type="scientific">Caenorhabditis briggsae</name>
    <dbReference type="NCBI Taxonomy" id="6238"/>
    <lineage>
        <taxon>Eukaryota</taxon>
        <taxon>Metazoa</taxon>
        <taxon>Ecdysozoa</taxon>
        <taxon>Nematoda</taxon>
        <taxon>Chromadorea</taxon>
        <taxon>Rhabditida</taxon>
        <taxon>Rhabditina</taxon>
        <taxon>Rhabditomorpha</taxon>
        <taxon>Rhabditoidea</taxon>
        <taxon>Rhabditidae</taxon>
        <taxon>Peloderinae</taxon>
        <taxon>Caenorhabditis</taxon>
    </lineage>
</organism>
<dbReference type="AlphaFoldDB" id="A0AAE9F2Z4"/>
<keyword evidence="7 12" id="KW-0732">Signal</keyword>
<dbReference type="Pfam" id="PF00201">
    <property type="entry name" value="UDPGT"/>
    <property type="match status" value="1"/>
</dbReference>
<evidence type="ECO:0000256" key="5">
    <source>
        <dbReference type="ARBA" id="ARBA00022679"/>
    </source>
</evidence>
<accession>A0AAE9F2Z4</accession>
<evidence type="ECO:0000256" key="4">
    <source>
        <dbReference type="ARBA" id="ARBA00022676"/>
    </source>
</evidence>
<evidence type="ECO:0000256" key="10">
    <source>
        <dbReference type="ARBA" id="ARBA00023180"/>
    </source>
</evidence>
<evidence type="ECO:0000256" key="11">
    <source>
        <dbReference type="ARBA" id="ARBA00047475"/>
    </source>
</evidence>
<dbReference type="Proteomes" id="UP000829354">
    <property type="component" value="Chromosome V"/>
</dbReference>
<dbReference type="PANTHER" id="PTHR48043:SF62">
    <property type="entry name" value="GLUCURONOSYLTRANSFERASE"/>
    <property type="match status" value="1"/>
</dbReference>
<keyword evidence="10" id="KW-0325">Glycoprotein</keyword>
<dbReference type="EC" id="2.4.1.17" evidence="3"/>
<proteinExistence type="inferred from homology"/>
<dbReference type="SUPFAM" id="SSF53756">
    <property type="entry name" value="UDP-Glycosyltransferase/glycogen phosphorylase"/>
    <property type="match status" value="1"/>
</dbReference>
<keyword evidence="9" id="KW-0472">Membrane</keyword>
<evidence type="ECO:0000256" key="12">
    <source>
        <dbReference type="SAM" id="SignalP"/>
    </source>
</evidence>
<evidence type="ECO:0000256" key="6">
    <source>
        <dbReference type="ARBA" id="ARBA00022692"/>
    </source>
</evidence>
<dbReference type="GO" id="GO:0016020">
    <property type="term" value="C:membrane"/>
    <property type="evidence" value="ECO:0007669"/>
    <property type="project" value="UniProtKB-SubCell"/>
</dbReference>
<evidence type="ECO:0000256" key="2">
    <source>
        <dbReference type="ARBA" id="ARBA00009995"/>
    </source>
</evidence>
<dbReference type="FunFam" id="3.40.50.2000:FF:000118">
    <property type="entry name" value="UDP-glucuronosyltransferase"/>
    <property type="match status" value="1"/>
</dbReference>
<feature type="signal peptide" evidence="12">
    <location>
        <begin position="1"/>
        <end position="29"/>
    </location>
</feature>
<comment type="catalytic activity">
    <reaction evidence="11">
        <text>glucuronate acceptor + UDP-alpha-D-glucuronate = acceptor beta-D-glucuronoside + UDP + H(+)</text>
        <dbReference type="Rhea" id="RHEA:21032"/>
        <dbReference type="ChEBI" id="CHEBI:15378"/>
        <dbReference type="ChEBI" id="CHEBI:58052"/>
        <dbReference type="ChEBI" id="CHEBI:58223"/>
        <dbReference type="ChEBI" id="CHEBI:132367"/>
        <dbReference type="ChEBI" id="CHEBI:132368"/>
        <dbReference type="EC" id="2.4.1.17"/>
    </reaction>
</comment>
<dbReference type="PANTHER" id="PTHR48043">
    <property type="entry name" value="EG:EG0003.4 PROTEIN-RELATED"/>
    <property type="match status" value="1"/>
</dbReference>
<dbReference type="GO" id="GO:0015020">
    <property type="term" value="F:glucuronosyltransferase activity"/>
    <property type="evidence" value="ECO:0007669"/>
    <property type="project" value="UniProtKB-EC"/>
</dbReference>
<dbReference type="CDD" id="cd03784">
    <property type="entry name" value="GT1_Gtf-like"/>
    <property type="match status" value="1"/>
</dbReference>
<comment type="similarity">
    <text evidence="2">Belongs to the UDP-glycosyltransferase family.</text>
</comment>
<dbReference type="InterPro" id="IPR050271">
    <property type="entry name" value="UDP-glycosyltransferase"/>
</dbReference>
<evidence type="ECO:0000256" key="9">
    <source>
        <dbReference type="ARBA" id="ARBA00023136"/>
    </source>
</evidence>
<name>A0AAE9F2Z4_CAEBR</name>
<evidence type="ECO:0000313" key="13">
    <source>
        <dbReference type="EMBL" id="UMM33586.1"/>
    </source>
</evidence>
<keyword evidence="4" id="KW-0328">Glycosyltransferase</keyword>
<evidence type="ECO:0000256" key="8">
    <source>
        <dbReference type="ARBA" id="ARBA00022989"/>
    </source>
</evidence>
<evidence type="ECO:0000256" key="7">
    <source>
        <dbReference type="ARBA" id="ARBA00022729"/>
    </source>
</evidence>
<feature type="chain" id="PRO_5042036020" description="glucuronosyltransferase" evidence="12">
    <location>
        <begin position="30"/>
        <end position="511"/>
    </location>
</feature>
<dbReference type="EMBL" id="CP092624">
    <property type="protein sequence ID" value="UMM33586.1"/>
    <property type="molecule type" value="Genomic_DNA"/>
</dbReference>
<evidence type="ECO:0000313" key="14">
    <source>
        <dbReference type="Proteomes" id="UP000829354"/>
    </source>
</evidence>